<reference evidence="1 2" key="1">
    <citation type="journal article" date="2016" name="Plant Pathol.">
        <title>Genetic characterization of strains named as Xanthomonas axonopodis pv. dieffenbachiae leads to a taxonomic revision of the X. axonopodis species complex.</title>
        <authorList>
            <person name="Constantin E.C."/>
            <person name="Cleenwerck I."/>
            <person name="Maes M."/>
            <person name="Baeyen S."/>
            <person name="Van Malderghem C."/>
            <person name="De Vos P."/>
            <person name="Cottyn B."/>
        </authorList>
    </citation>
    <scope>NUCLEOTIDE SEQUENCE [LARGE SCALE GENOMIC DNA]</scope>
    <source>
        <strain evidence="1 2">LMG 25940</strain>
    </source>
</reference>
<dbReference type="AlphaFoldDB" id="A0A1V9HD31"/>
<comment type="caution">
    <text evidence="1">The sequence shown here is derived from an EMBL/GenBank/DDBJ whole genome shotgun (WGS) entry which is preliminary data.</text>
</comment>
<gene>
    <name evidence="1" type="ORF">IM53_006715</name>
</gene>
<organism evidence="1 2">
    <name type="scientific">Xanthomonas phaseoli pv. dieffenbachiae</name>
    <dbReference type="NCBI Taxonomy" id="92828"/>
    <lineage>
        <taxon>Bacteria</taxon>
        <taxon>Pseudomonadati</taxon>
        <taxon>Pseudomonadota</taxon>
        <taxon>Gammaproteobacteria</taxon>
        <taxon>Lysobacterales</taxon>
        <taxon>Lysobacteraceae</taxon>
        <taxon>Xanthomonas</taxon>
    </lineage>
</organism>
<evidence type="ECO:0000313" key="1">
    <source>
        <dbReference type="EMBL" id="OQP80748.1"/>
    </source>
</evidence>
<dbReference type="Proteomes" id="UP000050546">
    <property type="component" value="Unassembled WGS sequence"/>
</dbReference>
<sequence>MAQGWRSALRQAGMARVMVVPPSWRRHWPVSQRRSPLPTSQLHRAALALRQWWPLAALQTLTPKDRQLPAWVQMQAQMLAMAMAPVQSTHALPQPSIR</sequence>
<proteinExistence type="predicted"/>
<dbReference type="EMBL" id="JPYI02000036">
    <property type="protein sequence ID" value="OQP80748.1"/>
    <property type="molecule type" value="Genomic_DNA"/>
</dbReference>
<name>A0A1V9HD31_9XANT</name>
<reference evidence="1 2" key="2">
    <citation type="journal article" date="2017" name="Plant Pathol.">
        <title>Pathogenicity and virulence gene content of Xanthomonas strains infecting Araceae, formerly known as Xanthomonas axonopodis pv. dieffenbachiae.</title>
        <authorList>
            <person name="Constantin E.C."/>
            <person name="Haegeman A."/>
            <person name="Van Vaerenbergh J."/>
            <person name="Baeyen S."/>
            <person name="Van Malderghem C."/>
            <person name="Maes M."/>
            <person name="Cottyn B."/>
        </authorList>
    </citation>
    <scope>NUCLEOTIDE SEQUENCE [LARGE SCALE GENOMIC DNA]</scope>
    <source>
        <strain evidence="1 2">LMG 25940</strain>
    </source>
</reference>
<evidence type="ECO:0000313" key="2">
    <source>
        <dbReference type="Proteomes" id="UP000050546"/>
    </source>
</evidence>
<accession>A0A1V9HD31</accession>
<protein>
    <submittedName>
        <fullName evidence="1">Uncharacterized protein</fullName>
    </submittedName>
</protein>